<gene>
    <name evidence="1" type="ORF">PAC_05153</name>
</gene>
<organism evidence="1 2">
    <name type="scientific">Phialocephala subalpina</name>
    <dbReference type="NCBI Taxonomy" id="576137"/>
    <lineage>
        <taxon>Eukaryota</taxon>
        <taxon>Fungi</taxon>
        <taxon>Dikarya</taxon>
        <taxon>Ascomycota</taxon>
        <taxon>Pezizomycotina</taxon>
        <taxon>Leotiomycetes</taxon>
        <taxon>Helotiales</taxon>
        <taxon>Mollisiaceae</taxon>
        <taxon>Phialocephala</taxon>
        <taxon>Phialocephala fortinii species complex</taxon>
    </lineage>
</organism>
<evidence type="ECO:0000313" key="1">
    <source>
        <dbReference type="EMBL" id="CZR55266.1"/>
    </source>
</evidence>
<sequence>MYLRPAHTELHFPTLYKFIRSNPLGILTTAIQSPKYPTIQCSHIPWILDVSPEDEASDPPKARLRGHMARANPQTKALIEAATAAGSNTLQEDVMILFNGPVHHYITPKFYVQTKPSTGKVVPTWNYSAVQVYGTATIYFDTKAPETDAYITKAIADLSQQSEEEIFGYNGQNGAAKAWNVDEAPESYVSLLKKAIIGIEIEIKSIAGKFKMSQESAAGDRQGVIDGFEKLGSEIGNEIARTVKERGELKDMQTQKV</sequence>
<dbReference type="PIRSF" id="PIRSF010372">
    <property type="entry name" value="PaiB"/>
    <property type="match status" value="1"/>
</dbReference>
<accession>A0A1L7WR74</accession>
<dbReference type="Pfam" id="PF04299">
    <property type="entry name" value="FMN_bind_2"/>
    <property type="match status" value="1"/>
</dbReference>
<dbReference type="InterPro" id="IPR012349">
    <property type="entry name" value="Split_barrel_FMN-bd"/>
</dbReference>
<dbReference type="InterPro" id="IPR007396">
    <property type="entry name" value="TR_PAI2-type"/>
</dbReference>
<dbReference type="Proteomes" id="UP000184330">
    <property type="component" value="Unassembled WGS sequence"/>
</dbReference>
<evidence type="ECO:0000313" key="2">
    <source>
        <dbReference type="Proteomes" id="UP000184330"/>
    </source>
</evidence>
<dbReference type="AlphaFoldDB" id="A0A1L7WR74"/>
<reference evidence="1 2" key="1">
    <citation type="submission" date="2016-03" db="EMBL/GenBank/DDBJ databases">
        <authorList>
            <person name="Ploux O."/>
        </authorList>
    </citation>
    <scope>NUCLEOTIDE SEQUENCE [LARGE SCALE GENOMIC DNA]</scope>
    <source>
        <strain evidence="1 2">UAMH 11012</strain>
    </source>
</reference>
<dbReference type="SUPFAM" id="SSF50475">
    <property type="entry name" value="FMN-binding split barrel"/>
    <property type="match status" value="1"/>
</dbReference>
<proteinExistence type="predicted"/>
<dbReference type="OrthoDB" id="2101473at2759"/>
<protein>
    <submittedName>
        <fullName evidence="1">Probable transcriptional regulator</fullName>
    </submittedName>
</protein>
<dbReference type="PANTHER" id="PTHR35802">
    <property type="entry name" value="PROTEASE SYNTHASE AND SPORULATION PROTEIN PAI 2"/>
    <property type="match status" value="1"/>
</dbReference>
<dbReference type="PANTHER" id="PTHR35802:SF1">
    <property type="entry name" value="PROTEASE SYNTHASE AND SPORULATION PROTEIN PAI 2"/>
    <property type="match status" value="1"/>
</dbReference>
<dbReference type="EMBL" id="FJOG01000006">
    <property type="protein sequence ID" value="CZR55266.1"/>
    <property type="molecule type" value="Genomic_DNA"/>
</dbReference>
<name>A0A1L7WR74_9HELO</name>
<keyword evidence="2" id="KW-1185">Reference proteome</keyword>
<dbReference type="Gene3D" id="2.30.110.10">
    <property type="entry name" value="Electron Transport, Fmn-binding Protein, Chain A"/>
    <property type="match status" value="1"/>
</dbReference>